<evidence type="ECO:0000256" key="2">
    <source>
        <dbReference type="ARBA" id="ARBA00011073"/>
    </source>
</evidence>
<evidence type="ECO:0000313" key="14">
    <source>
        <dbReference type="EMBL" id="KAH6754783.1"/>
    </source>
</evidence>
<evidence type="ECO:0000256" key="3">
    <source>
        <dbReference type="ARBA" id="ARBA00022670"/>
    </source>
</evidence>
<dbReference type="Gene3D" id="2.60.40.2310">
    <property type="match status" value="1"/>
</dbReference>
<evidence type="ECO:0000256" key="4">
    <source>
        <dbReference type="ARBA" id="ARBA00022729"/>
    </source>
</evidence>
<comment type="caution">
    <text evidence="14">The sequence shown here is derived from an EMBL/GenBank/DDBJ whole genome shotgun (WGS) entry which is preliminary data.</text>
</comment>
<dbReference type="InterPro" id="IPR034197">
    <property type="entry name" value="Peptidases_S8_3"/>
</dbReference>
<accession>A0AAD4ILN8</accession>
<dbReference type="PROSITE" id="PS00136">
    <property type="entry name" value="SUBTILASE_ASP"/>
    <property type="match status" value="1"/>
</dbReference>
<keyword evidence="3 9" id="KW-0645">Protease</keyword>
<comment type="subcellular location">
    <subcellularLocation>
        <location evidence="1">Secreted</location>
    </subcellularLocation>
</comment>
<dbReference type="InterPro" id="IPR037045">
    <property type="entry name" value="S8pro/Inhibitor_I9_sf"/>
</dbReference>
<dbReference type="Gene3D" id="3.30.70.80">
    <property type="entry name" value="Peptidase S8 propeptide/proteinase inhibitor I9"/>
    <property type="match status" value="1"/>
</dbReference>
<feature type="domain" description="Inhibitor I9" evidence="12">
    <location>
        <begin position="15"/>
        <end position="94"/>
    </location>
</feature>
<dbReference type="Pfam" id="PF02225">
    <property type="entry name" value="PA"/>
    <property type="match status" value="1"/>
</dbReference>
<dbReference type="EMBL" id="SDAM02029772">
    <property type="protein sequence ID" value="KAH6754783.1"/>
    <property type="molecule type" value="Genomic_DNA"/>
</dbReference>
<evidence type="ECO:0000256" key="7">
    <source>
        <dbReference type="ARBA" id="ARBA00023180"/>
    </source>
</evidence>
<proteinExistence type="inferred from homology"/>
<feature type="active site" description="Charge relay system" evidence="8 9">
    <location>
        <position position="511"/>
    </location>
</feature>
<protein>
    <submittedName>
        <fullName evidence="14">Uncharacterized protein</fullName>
    </submittedName>
</protein>
<dbReference type="Proteomes" id="UP001190926">
    <property type="component" value="Unassembled WGS sequence"/>
</dbReference>
<evidence type="ECO:0000256" key="5">
    <source>
        <dbReference type="ARBA" id="ARBA00022801"/>
    </source>
</evidence>
<keyword evidence="15" id="KW-1185">Reference proteome</keyword>
<dbReference type="GO" id="GO:0006508">
    <property type="term" value="P:proteolysis"/>
    <property type="evidence" value="ECO:0007669"/>
    <property type="project" value="UniProtKB-KW"/>
</dbReference>
<dbReference type="InterPro" id="IPR045051">
    <property type="entry name" value="SBT"/>
</dbReference>
<dbReference type="CDD" id="cd02120">
    <property type="entry name" value="PA_subtilisin_like"/>
    <property type="match status" value="1"/>
</dbReference>
<evidence type="ECO:0000256" key="6">
    <source>
        <dbReference type="ARBA" id="ARBA00022825"/>
    </source>
</evidence>
<dbReference type="CDD" id="cd04852">
    <property type="entry name" value="Peptidases_S8_3"/>
    <property type="match status" value="1"/>
</dbReference>
<dbReference type="GO" id="GO:0004252">
    <property type="term" value="F:serine-type endopeptidase activity"/>
    <property type="evidence" value="ECO:0007669"/>
    <property type="project" value="UniProtKB-UniRule"/>
</dbReference>
<reference evidence="14 15" key="1">
    <citation type="journal article" date="2021" name="Nat. Commun.">
        <title>Incipient diploidization of the medicinal plant Perilla within 10,000 years.</title>
        <authorList>
            <person name="Zhang Y."/>
            <person name="Shen Q."/>
            <person name="Leng L."/>
            <person name="Zhang D."/>
            <person name="Chen S."/>
            <person name="Shi Y."/>
            <person name="Ning Z."/>
            <person name="Chen S."/>
        </authorList>
    </citation>
    <scope>NUCLEOTIDE SEQUENCE [LARGE SCALE GENOMIC DNA]</scope>
    <source>
        <strain evidence="15">cv. PC099</strain>
    </source>
</reference>
<evidence type="ECO:0000259" key="11">
    <source>
        <dbReference type="Pfam" id="PF02225"/>
    </source>
</evidence>
<evidence type="ECO:0000259" key="12">
    <source>
        <dbReference type="Pfam" id="PF05922"/>
    </source>
</evidence>
<feature type="active site" description="Charge relay system" evidence="8 9">
    <location>
        <position position="183"/>
    </location>
</feature>
<keyword evidence="5 9" id="KW-0378">Hydrolase</keyword>
<feature type="domain" description="PA" evidence="11">
    <location>
        <begin position="353"/>
        <end position="427"/>
    </location>
</feature>
<dbReference type="AlphaFoldDB" id="A0AAD4ILN8"/>
<dbReference type="PANTHER" id="PTHR10795">
    <property type="entry name" value="PROPROTEIN CONVERTASE SUBTILISIN/KEXIN"/>
    <property type="match status" value="1"/>
</dbReference>
<comment type="similarity">
    <text evidence="2 9">Belongs to the peptidase S8 family.</text>
</comment>
<evidence type="ECO:0000259" key="10">
    <source>
        <dbReference type="Pfam" id="PF00082"/>
    </source>
</evidence>
<evidence type="ECO:0000313" key="15">
    <source>
        <dbReference type="Proteomes" id="UP001190926"/>
    </source>
</evidence>
<dbReference type="Gene3D" id="3.50.30.30">
    <property type="match status" value="1"/>
</dbReference>
<dbReference type="InterPro" id="IPR000209">
    <property type="entry name" value="Peptidase_S8/S53_dom"/>
</dbReference>
<dbReference type="InterPro" id="IPR015500">
    <property type="entry name" value="Peptidase_S8_subtilisin-rel"/>
</dbReference>
<dbReference type="Pfam" id="PF00082">
    <property type="entry name" value="Peptidase_S8"/>
    <property type="match status" value="1"/>
</dbReference>
<dbReference type="Pfam" id="PF05922">
    <property type="entry name" value="Inhibitor_I9"/>
    <property type="match status" value="1"/>
</dbReference>
<name>A0AAD4ILN8_PERFH</name>
<organism evidence="14 15">
    <name type="scientific">Perilla frutescens var. hirtella</name>
    <name type="common">Perilla citriodora</name>
    <name type="synonym">Perilla setoyensis</name>
    <dbReference type="NCBI Taxonomy" id="608512"/>
    <lineage>
        <taxon>Eukaryota</taxon>
        <taxon>Viridiplantae</taxon>
        <taxon>Streptophyta</taxon>
        <taxon>Embryophyta</taxon>
        <taxon>Tracheophyta</taxon>
        <taxon>Spermatophyta</taxon>
        <taxon>Magnoliopsida</taxon>
        <taxon>eudicotyledons</taxon>
        <taxon>Gunneridae</taxon>
        <taxon>Pentapetalae</taxon>
        <taxon>asterids</taxon>
        <taxon>lamiids</taxon>
        <taxon>Lamiales</taxon>
        <taxon>Lamiaceae</taxon>
        <taxon>Nepetoideae</taxon>
        <taxon>Elsholtzieae</taxon>
        <taxon>Perilla</taxon>
    </lineage>
</organism>
<dbReference type="InterPro" id="IPR041469">
    <property type="entry name" value="Subtilisin-like_FN3"/>
</dbReference>
<evidence type="ECO:0000256" key="8">
    <source>
        <dbReference type="PIRSR" id="PIRSR615500-1"/>
    </source>
</evidence>
<feature type="domain" description="Peptidase S8/S53" evidence="10">
    <location>
        <begin position="117"/>
        <end position="547"/>
    </location>
</feature>
<feature type="active site" description="Charge relay system" evidence="8 9">
    <location>
        <position position="126"/>
    </location>
</feature>
<evidence type="ECO:0000259" key="13">
    <source>
        <dbReference type="Pfam" id="PF17766"/>
    </source>
</evidence>
<dbReference type="PROSITE" id="PS51892">
    <property type="entry name" value="SUBTILASE"/>
    <property type="match status" value="1"/>
</dbReference>
<keyword evidence="7" id="KW-0325">Glycoprotein</keyword>
<keyword evidence="4" id="KW-0732">Signal</keyword>
<dbReference type="InterPro" id="IPR010259">
    <property type="entry name" value="S8pro/Inhibitor_I9"/>
</dbReference>
<evidence type="ECO:0000256" key="1">
    <source>
        <dbReference type="ARBA" id="ARBA00004613"/>
    </source>
</evidence>
<keyword evidence="6 9" id="KW-0720">Serine protease</keyword>
<dbReference type="SUPFAM" id="SSF52743">
    <property type="entry name" value="Subtilisin-like"/>
    <property type="match status" value="1"/>
</dbReference>
<dbReference type="Pfam" id="PF17766">
    <property type="entry name" value="fn3_6"/>
    <property type="match status" value="1"/>
</dbReference>
<dbReference type="FunFam" id="3.50.30.30:FF:000005">
    <property type="entry name" value="subtilisin-like protease SBT1.5"/>
    <property type="match status" value="1"/>
</dbReference>
<dbReference type="GO" id="GO:0005576">
    <property type="term" value="C:extracellular region"/>
    <property type="evidence" value="ECO:0007669"/>
    <property type="project" value="UniProtKB-SubCell"/>
</dbReference>
<evidence type="ECO:0000256" key="9">
    <source>
        <dbReference type="PROSITE-ProRule" id="PRU01240"/>
    </source>
</evidence>
<sequence length="729" mass="76496">MAAISTTSDPTIPETYIVHVNLPADAQISSQSSDITNWYLTFLPQTTPDSSRIIHSYRNVATGFSARLTPSEVMEMEKKEGFISARPQHSYTLHTTHSPTFMGLHYNFGAWPASNYGKGIIIGVIDTGITPGHPSFRDDGIPPPPAKWRGKCDLSGGATCNNKLIGARNFVTGIHTPIDQEGHGTLTSSTAAGNFVSGANVLGNAEGIAAGIAPLAHLAVYKACSDDVCGESDILAAMDAAVDDGVDVISASLGRGPSKFSDDGVAIAAFAAIQKGIFVSCSADNGGPNSSTLANEFPWALTVGASTIDRSIKAVAYLGNGERFEGQSLFQPKYFKSDFITIVDASANGNQTAAHCERGSLDNIDIKGKLVLCEMGGSLSSIAKGQVVKDGGGAAMIVASDEAFGYTVVASAHVLPATHVSYAAGKMIRDYIKSTPTTPTATIVFKGTKFFTKTAPMVASFSSRGPSSSSPGILKPDIIGPGVSIVAASYKPLNNDTNTNTANFNMVSGTSISCPHLSGVAALIKSMHPDWSPAAIKSAIMTSAAQTNLHGSLIDDERLLPADVFAVGAGHVSPAKAIDPGLVYDITPEDYIAYLCGLGYTEKEIAVITRKAVSCRGIGIPEAQLNYPSFAVHLGRNGSAVYSRTVTNVGAANSTYCLKMERVPGVDIVVKPPVLRFTQVNQKMTYRVLFSRLSSASAASVDRSSYVQGSIAWVSPRHVVRSPVSVKLL</sequence>
<feature type="domain" description="Subtilisin-like protease fibronectin type-III" evidence="13">
    <location>
        <begin position="624"/>
        <end position="726"/>
    </location>
</feature>
<dbReference type="PRINTS" id="PR00723">
    <property type="entry name" value="SUBTILISIN"/>
</dbReference>
<dbReference type="InterPro" id="IPR003137">
    <property type="entry name" value="PA_domain"/>
</dbReference>
<dbReference type="Gene3D" id="3.40.50.200">
    <property type="entry name" value="Peptidase S8/S53 domain"/>
    <property type="match status" value="1"/>
</dbReference>
<dbReference type="InterPro" id="IPR023827">
    <property type="entry name" value="Peptidase_S8_Asp-AS"/>
</dbReference>
<gene>
    <name evidence="14" type="ORF">C2S53_020148</name>
</gene>
<dbReference type="InterPro" id="IPR036852">
    <property type="entry name" value="Peptidase_S8/S53_dom_sf"/>
</dbReference>